<dbReference type="EMBL" id="JABTDW010000001">
    <property type="protein sequence ID" value="NSB12331.1"/>
    <property type="molecule type" value="Genomic_DNA"/>
</dbReference>
<evidence type="ECO:0000313" key="2">
    <source>
        <dbReference type="Proteomes" id="UP000822184"/>
    </source>
</evidence>
<comment type="caution">
    <text evidence="1">The sequence shown here is derived from an EMBL/GenBank/DDBJ whole genome shotgun (WGS) entry which is preliminary data.</text>
</comment>
<name>A0AAE5H1J5_CLOBE</name>
<reference evidence="1" key="1">
    <citation type="submission" date="2020-06" db="EMBL/GenBank/DDBJ databases">
        <title>Genomic insights into acetone-butanol-ethanol (ABE) fermentation by sequencing solventogenic clostridia strains.</title>
        <authorList>
            <person name="Brown S."/>
        </authorList>
    </citation>
    <scope>NUCLEOTIDE SEQUENCE</scope>
    <source>
        <strain evidence="1">DJ123</strain>
    </source>
</reference>
<proteinExistence type="predicted"/>
<organism evidence="1 2">
    <name type="scientific">Clostridium beijerinckii</name>
    <name type="common">Clostridium MP</name>
    <dbReference type="NCBI Taxonomy" id="1520"/>
    <lineage>
        <taxon>Bacteria</taxon>
        <taxon>Bacillati</taxon>
        <taxon>Bacillota</taxon>
        <taxon>Clostridia</taxon>
        <taxon>Eubacteriales</taxon>
        <taxon>Clostridiaceae</taxon>
        <taxon>Clostridium</taxon>
    </lineage>
</organism>
<gene>
    <name evidence="1" type="ORF">BCD95_000590</name>
</gene>
<protein>
    <submittedName>
        <fullName evidence="1">Uncharacterized protein</fullName>
    </submittedName>
</protein>
<dbReference type="RefSeq" id="WP_276327992.1">
    <property type="nucleotide sequence ID" value="NZ_JABTDW010000001.1"/>
</dbReference>
<evidence type="ECO:0000313" key="1">
    <source>
        <dbReference type="EMBL" id="NSB12331.1"/>
    </source>
</evidence>
<dbReference type="Proteomes" id="UP000822184">
    <property type="component" value="Unassembled WGS sequence"/>
</dbReference>
<sequence>MFELVTEKGWDEGEERIFGINKSINIYNMDNKYFDFNLKC</sequence>
<accession>A0AAE5H1J5</accession>
<dbReference type="AlphaFoldDB" id="A0AAE5H1J5"/>